<organism evidence="7">
    <name type="scientific">Haptolina ericina</name>
    <dbReference type="NCBI Taxonomy" id="156174"/>
    <lineage>
        <taxon>Eukaryota</taxon>
        <taxon>Haptista</taxon>
        <taxon>Haptophyta</taxon>
        <taxon>Prymnesiophyceae</taxon>
        <taxon>Prymnesiales</taxon>
        <taxon>Prymnesiaceae</taxon>
        <taxon>Haptolina</taxon>
    </lineage>
</organism>
<evidence type="ECO:0000256" key="6">
    <source>
        <dbReference type="SAM" id="MobiDB-lite"/>
    </source>
</evidence>
<dbReference type="GO" id="GO:0005634">
    <property type="term" value="C:nucleus"/>
    <property type="evidence" value="ECO:0007669"/>
    <property type="project" value="TreeGrafter"/>
</dbReference>
<reference evidence="7" key="1">
    <citation type="submission" date="2021-01" db="EMBL/GenBank/DDBJ databases">
        <authorList>
            <person name="Corre E."/>
            <person name="Pelletier E."/>
            <person name="Niang G."/>
            <person name="Scheremetjew M."/>
            <person name="Finn R."/>
            <person name="Kale V."/>
            <person name="Holt S."/>
            <person name="Cochrane G."/>
            <person name="Meng A."/>
            <person name="Brown T."/>
            <person name="Cohen L."/>
        </authorList>
    </citation>
    <scope>NUCLEOTIDE SEQUENCE</scope>
    <source>
        <strain evidence="7">CCMP281</strain>
    </source>
</reference>
<proteinExistence type="inferred from homology"/>
<dbReference type="Gene3D" id="2.60.120.590">
    <property type="entry name" value="Alpha-ketoglutarate-dependent dioxygenase AlkB-like"/>
    <property type="match status" value="1"/>
</dbReference>
<keyword evidence="4" id="KW-0560">Oxidoreductase</keyword>
<feature type="region of interest" description="Disordered" evidence="6">
    <location>
        <begin position="1"/>
        <end position="33"/>
    </location>
</feature>
<dbReference type="GO" id="GO:0051213">
    <property type="term" value="F:dioxygenase activity"/>
    <property type="evidence" value="ECO:0007669"/>
    <property type="project" value="UniProtKB-KW"/>
</dbReference>
<dbReference type="PANTHER" id="PTHR46030:SF1">
    <property type="entry name" value="ALPHA-KETOGLUTARATE-DEPENDENT DIOXYGENASE ALKB HOMOLOG 6"/>
    <property type="match status" value="1"/>
</dbReference>
<protein>
    <recommendedName>
        <fullName evidence="8">Alpha-ketoglutarate-dependent dioxygenase AlkB-like domain-containing protein</fullName>
    </recommendedName>
</protein>
<dbReference type="PANTHER" id="PTHR46030">
    <property type="entry name" value="ALPHA-KETOGLUTARATE-DEPENDENT DIOXYGENASE ALKB HOMOLOG 6"/>
    <property type="match status" value="1"/>
</dbReference>
<dbReference type="EMBL" id="HBHX01043078">
    <property type="protein sequence ID" value="CAE0123168.1"/>
    <property type="molecule type" value="Transcribed_RNA"/>
</dbReference>
<keyword evidence="5" id="KW-0408">Iron</keyword>
<evidence type="ECO:0008006" key="8">
    <source>
        <dbReference type="Google" id="ProtNLM"/>
    </source>
</evidence>
<gene>
    <name evidence="7" type="ORF">HERI1096_LOCUS23870</name>
</gene>
<accession>A0A7S3F4R0</accession>
<dbReference type="InterPro" id="IPR037151">
    <property type="entry name" value="AlkB-like_sf"/>
</dbReference>
<evidence type="ECO:0000256" key="1">
    <source>
        <dbReference type="ARBA" id="ARBA00007879"/>
    </source>
</evidence>
<evidence type="ECO:0000256" key="2">
    <source>
        <dbReference type="ARBA" id="ARBA00022723"/>
    </source>
</evidence>
<dbReference type="InterPro" id="IPR032862">
    <property type="entry name" value="ALKBH6"/>
</dbReference>
<evidence type="ECO:0000256" key="3">
    <source>
        <dbReference type="ARBA" id="ARBA00022964"/>
    </source>
</evidence>
<dbReference type="GO" id="GO:0046872">
    <property type="term" value="F:metal ion binding"/>
    <property type="evidence" value="ECO:0007669"/>
    <property type="project" value="UniProtKB-KW"/>
</dbReference>
<keyword evidence="2" id="KW-0479">Metal-binding</keyword>
<sequence>MSAIDFGEMMAKAREERRTASEQARAKSPGAPAAVLSATSTEQHLVDLAEPAYRLPNRQDRSRLTAAHVLPGAAATVYCVAEWVTPAEEQDLMRCADESPKSHWTPLRHRRLQNHGGTPTGEGMRPVPLPGWLASVSAALTAADVFTPALPANHALVNEYLPGQGIDPHRDGPLYQPRVVPLMPNLHMPRVTRLAFSYRQLSTLPTHTTHHRAAGHP</sequence>
<evidence type="ECO:0000256" key="4">
    <source>
        <dbReference type="ARBA" id="ARBA00023002"/>
    </source>
</evidence>
<feature type="compositionally biased region" description="Basic and acidic residues" evidence="6">
    <location>
        <begin position="11"/>
        <end position="20"/>
    </location>
</feature>
<dbReference type="AlphaFoldDB" id="A0A7S3F4R0"/>
<evidence type="ECO:0000313" key="7">
    <source>
        <dbReference type="EMBL" id="CAE0123168.1"/>
    </source>
</evidence>
<evidence type="ECO:0000256" key="5">
    <source>
        <dbReference type="ARBA" id="ARBA00023004"/>
    </source>
</evidence>
<keyword evidence="3" id="KW-0223">Dioxygenase</keyword>
<dbReference type="SUPFAM" id="SSF51197">
    <property type="entry name" value="Clavaminate synthase-like"/>
    <property type="match status" value="1"/>
</dbReference>
<name>A0A7S3F4R0_9EUKA</name>
<comment type="similarity">
    <text evidence="1">Belongs to the alkB family.</text>
</comment>